<evidence type="ECO:0000256" key="6">
    <source>
        <dbReference type="ARBA" id="ARBA00023235"/>
    </source>
</evidence>
<evidence type="ECO:0000313" key="10">
    <source>
        <dbReference type="EMBL" id="SUQ24228.1"/>
    </source>
</evidence>
<evidence type="ECO:0000256" key="4">
    <source>
        <dbReference type="ARBA" id="ARBA00022605"/>
    </source>
</evidence>
<keyword evidence="4 8" id="KW-0028">Amino-acid biosynthesis</keyword>
<dbReference type="EMBL" id="UHJL01000002">
    <property type="protein sequence ID" value="SUQ24228.1"/>
    <property type="molecule type" value="Genomic_DNA"/>
</dbReference>
<name>A0A380S675_FIBSU</name>
<comment type="caution">
    <text evidence="8">Lacks conserved residue(s) required for the propagation of feature annotation.</text>
</comment>
<dbReference type="GO" id="GO:0008837">
    <property type="term" value="F:diaminopimelate epimerase activity"/>
    <property type="evidence" value="ECO:0007669"/>
    <property type="project" value="UniProtKB-UniRule"/>
</dbReference>
<evidence type="ECO:0000313" key="11">
    <source>
        <dbReference type="Proteomes" id="UP000255423"/>
    </source>
</evidence>
<dbReference type="GO" id="GO:0009089">
    <property type="term" value="P:lysine biosynthetic process via diaminopimelate"/>
    <property type="evidence" value="ECO:0007669"/>
    <property type="project" value="UniProtKB-UniRule"/>
</dbReference>
<feature type="active site" description="Proton donor" evidence="8">
    <location>
        <position position="76"/>
    </location>
</feature>
<dbReference type="HAMAP" id="MF_00197">
    <property type="entry name" value="DAP_epimerase"/>
    <property type="match status" value="1"/>
</dbReference>
<dbReference type="PANTHER" id="PTHR31689:SF0">
    <property type="entry name" value="DIAMINOPIMELATE EPIMERASE"/>
    <property type="match status" value="1"/>
</dbReference>
<feature type="binding site" evidence="8">
    <location>
        <position position="11"/>
    </location>
    <ligand>
        <name>substrate</name>
    </ligand>
</feature>
<evidence type="ECO:0000256" key="7">
    <source>
        <dbReference type="ARBA" id="ARBA00051712"/>
    </source>
</evidence>
<keyword evidence="6 8" id="KW-0413">Isomerase</keyword>
<dbReference type="UniPathway" id="UPA00034">
    <property type="reaction ID" value="UER00025"/>
</dbReference>
<dbReference type="Pfam" id="PF01678">
    <property type="entry name" value="DAP_epimerase"/>
    <property type="match status" value="2"/>
</dbReference>
<evidence type="ECO:0000256" key="2">
    <source>
        <dbReference type="ARBA" id="ARBA00010219"/>
    </source>
</evidence>
<feature type="binding site" evidence="8">
    <location>
        <position position="185"/>
    </location>
    <ligand>
        <name>substrate</name>
    </ligand>
</feature>
<feature type="active site" description="Proton acceptor" evidence="8">
    <location>
        <position position="212"/>
    </location>
</feature>
<dbReference type="NCBIfam" id="TIGR00652">
    <property type="entry name" value="DapF"/>
    <property type="match status" value="1"/>
</dbReference>
<sequence>MNFSKWTGLGNDFVLLEPGESLDFSSGFEQRIIKLCDRRFGIGADGVVVVTPMENNNGVDFEMRIFNADGSEAAMCGNATRCVAKYIQTRGLAKDAATKVFNLHTKSGLVRPALLDDGRVCVDMGLPRTFLGSIKLTADCYDFTAETVSMGNPHAVIFVDDIEKIQLENWGRILEVDRQFPDRCNIEFAQVIAPGKIRMRVWERGCGVTMACGTGSCATLVAAQRTGRVGVEADVILDGGTLHIKHEEGGPVLMTGPAQEVFKGTI</sequence>
<keyword evidence="5 8" id="KW-0457">Lysine biosynthesis</keyword>
<evidence type="ECO:0000256" key="8">
    <source>
        <dbReference type="HAMAP-Rule" id="MF_00197"/>
    </source>
</evidence>
<dbReference type="Proteomes" id="UP000255423">
    <property type="component" value="Unassembled WGS sequence"/>
</dbReference>
<evidence type="ECO:0000256" key="5">
    <source>
        <dbReference type="ARBA" id="ARBA00023154"/>
    </source>
</evidence>
<gene>
    <name evidence="8" type="primary">dapF</name>
    <name evidence="10" type="ORF">SAMN05661053_1623</name>
</gene>
<feature type="binding site" evidence="8">
    <location>
        <begin position="203"/>
        <end position="204"/>
    </location>
    <ligand>
        <name>substrate</name>
    </ligand>
</feature>
<feature type="binding site" evidence="8">
    <location>
        <position position="67"/>
    </location>
    <ligand>
        <name>substrate</name>
    </ligand>
</feature>
<evidence type="ECO:0000256" key="9">
    <source>
        <dbReference type="PROSITE-ProRule" id="PRU10125"/>
    </source>
</evidence>
<comment type="function">
    <text evidence="8">Catalyzes the stereoinversion of LL-2,6-diaminopimelate (L,L-DAP) to meso-diaminopimelate (meso-DAP), a precursor of L-lysine and an essential component of the bacterial peptidoglycan.</text>
</comment>
<dbReference type="SUPFAM" id="SSF54506">
    <property type="entry name" value="Diaminopimelate epimerase-like"/>
    <property type="match status" value="2"/>
</dbReference>
<dbReference type="PANTHER" id="PTHR31689">
    <property type="entry name" value="DIAMINOPIMELATE EPIMERASE, CHLOROPLASTIC"/>
    <property type="match status" value="1"/>
</dbReference>
<dbReference type="GO" id="GO:0005829">
    <property type="term" value="C:cytosol"/>
    <property type="evidence" value="ECO:0007669"/>
    <property type="project" value="TreeGrafter"/>
</dbReference>
<feature type="site" description="Could be important to modulate the pK values of the two catalytic cysteine residues" evidence="8">
    <location>
        <position position="154"/>
    </location>
</feature>
<comment type="pathway">
    <text evidence="1 8">Amino-acid biosynthesis; L-lysine biosynthesis via DAP pathway; DL-2,6-diaminopimelate from LL-2,6-diaminopimelate: step 1/1.</text>
</comment>
<organism evidence="10 11">
    <name type="scientific">Fibrobacter succinogenes</name>
    <name type="common">Bacteroides succinogenes</name>
    <dbReference type="NCBI Taxonomy" id="833"/>
    <lineage>
        <taxon>Bacteria</taxon>
        <taxon>Pseudomonadati</taxon>
        <taxon>Fibrobacterota</taxon>
        <taxon>Fibrobacteria</taxon>
        <taxon>Fibrobacterales</taxon>
        <taxon>Fibrobacteraceae</taxon>
        <taxon>Fibrobacter</taxon>
    </lineage>
</organism>
<comment type="subunit">
    <text evidence="8">Homodimer.</text>
</comment>
<accession>A0A380S675</accession>
<evidence type="ECO:0000256" key="3">
    <source>
        <dbReference type="ARBA" id="ARBA00013080"/>
    </source>
</evidence>
<dbReference type="Gene3D" id="3.10.310.10">
    <property type="entry name" value="Diaminopimelate Epimerase, Chain A, domain 1"/>
    <property type="match status" value="2"/>
</dbReference>
<dbReference type="InterPro" id="IPR001653">
    <property type="entry name" value="DAP_epimerase_DapF"/>
</dbReference>
<feature type="active site" evidence="9">
    <location>
        <position position="76"/>
    </location>
</feature>
<proteinExistence type="inferred from homology"/>
<evidence type="ECO:0000256" key="1">
    <source>
        <dbReference type="ARBA" id="ARBA00005196"/>
    </source>
</evidence>
<comment type="subcellular location">
    <subcellularLocation>
        <location evidence="8">Cytoplasm</location>
    </subcellularLocation>
</comment>
<feature type="binding site" evidence="8">
    <location>
        <position position="152"/>
    </location>
    <ligand>
        <name>substrate</name>
    </ligand>
</feature>
<keyword evidence="8" id="KW-0963">Cytoplasm</keyword>
<comment type="catalytic activity">
    <reaction evidence="7 8">
        <text>(2S,6S)-2,6-diaminopimelate = meso-2,6-diaminopimelate</text>
        <dbReference type="Rhea" id="RHEA:15393"/>
        <dbReference type="ChEBI" id="CHEBI:57609"/>
        <dbReference type="ChEBI" id="CHEBI:57791"/>
        <dbReference type="EC" id="5.1.1.7"/>
    </reaction>
</comment>
<protein>
    <recommendedName>
        <fullName evidence="3 8">Diaminopimelate epimerase</fullName>
        <shortName evidence="8">DAP epimerase</shortName>
        <ecNumber evidence="3 8">5.1.1.7</ecNumber>
    </recommendedName>
    <alternativeName>
        <fullName evidence="8">PLP-independent amino acid racemase</fullName>
    </alternativeName>
</protein>
<feature type="binding site" evidence="8">
    <location>
        <begin position="77"/>
        <end position="78"/>
    </location>
    <ligand>
        <name>substrate</name>
    </ligand>
</feature>
<dbReference type="InterPro" id="IPR018510">
    <property type="entry name" value="DAP_epimerase_AS"/>
</dbReference>
<dbReference type="EC" id="5.1.1.7" evidence="3 8"/>
<feature type="site" description="Could be important to modulate the pK values of the two catalytic cysteine residues" evidence="8">
    <location>
        <position position="203"/>
    </location>
</feature>
<dbReference type="AlphaFoldDB" id="A0A380S675"/>
<dbReference type="RefSeq" id="WP_088661330.1">
    <property type="nucleotide sequence ID" value="NZ_UHJL01000002.1"/>
</dbReference>
<dbReference type="PROSITE" id="PS01326">
    <property type="entry name" value="DAP_EPIMERASE"/>
    <property type="match status" value="1"/>
</dbReference>
<comment type="similarity">
    <text evidence="2 8">Belongs to the diaminopimelate epimerase family.</text>
</comment>
<reference evidence="10 11" key="1">
    <citation type="submission" date="2017-08" db="EMBL/GenBank/DDBJ databases">
        <authorList>
            <person name="de Groot N.N."/>
        </authorList>
    </citation>
    <scope>NUCLEOTIDE SEQUENCE [LARGE SCALE GENOMIC DNA]</scope>
    <source>
        <strain evidence="10 11">HM2</strain>
    </source>
</reference>
<feature type="binding site" evidence="8">
    <location>
        <begin position="213"/>
        <end position="214"/>
    </location>
    <ligand>
        <name>substrate</name>
    </ligand>
</feature>